<comment type="caution">
    <text evidence="1">The sequence shown here is derived from an EMBL/GenBank/DDBJ whole genome shotgun (WGS) entry which is preliminary data.</text>
</comment>
<proteinExistence type="predicted"/>
<protein>
    <submittedName>
        <fullName evidence="1">Uncharacterized protein</fullName>
    </submittedName>
</protein>
<evidence type="ECO:0000313" key="2">
    <source>
        <dbReference type="Proteomes" id="UP001058074"/>
    </source>
</evidence>
<name>A0ACB5R8T1_9CLOT</name>
<evidence type="ECO:0000313" key="1">
    <source>
        <dbReference type="EMBL" id="GKX65371.1"/>
    </source>
</evidence>
<dbReference type="Proteomes" id="UP001058074">
    <property type="component" value="Unassembled WGS sequence"/>
</dbReference>
<reference evidence="1" key="1">
    <citation type="journal article" date="2025" name="Int. J. Syst. Evol. Microbiol.">
        <title>Inconstantimicrobium mannanitabidum sp. nov., a novel member of the family Clostridiaceae isolated from anoxic soil under the treatment of reductive soil disinfestation.</title>
        <authorList>
            <person name="Ueki A."/>
            <person name="Tonouchi A."/>
            <person name="Honma S."/>
            <person name="Kaku N."/>
            <person name="Ueki K."/>
        </authorList>
    </citation>
    <scope>NUCLEOTIDE SEQUENCE</scope>
    <source>
        <strain evidence="1">TW13</strain>
    </source>
</reference>
<sequence length="47" mass="5236">MIEIIIGAAIIAYAGYVVYKKYKDMKKGKFCSCGCDSCPSKIKCHKE</sequence>
<organism evidence="1 2">
    <name type="scientific">Inconstantimicrobium mannanitabidum</name>
    <dbReference type="NCBI Taxonomy" id="1604901"/>
    <lineage>
        <taxon>Bacteria</taxon>
        <taxon>Bacillati</taxon>
        <taxon>Bacillota</taxon>
        <taxon>Clostridia</taxon>
        <taxon>Eubacteriales</taxon>
        <taxon>Clostridiaceae</taxon>
        <taxon>Inconstantimicrobium</taxon>
    </lineage>
</organism>
<accession>A0ACB5R8T1</accession>
<keyword evidence="2" id="KW-1185">Reference proteome</keyword>
<dbReference type="EMBL" id="BROD01000001">
    <property type="protein sequence ID" value="GKX65371.1"/>
    <property type="molecule type" value="Genomic_DNA"/>
</dbReference>
<gene>
    <name evidence="1" type="ORF">rsdtw13_06290</name>
</gene>